<comment type="caution">
    <text evidence="2">The sequence shown here is derived from an EMBL/GenBank/DDBJ whole genome shotgun (WGS) entry which is preliminary data.</text>
</comment>
<dbReference type="PANTHER" id="PTHR10909:SF382">
    <property type="entry name" value="ACYL-COENZYME A OXIDASE"/>
    <property type="match status" value="1"/>
</dbReference>
<dbReference type="PANTHER" id="PTHR10909">
    <property type="entry name" value="ELECTRON TRANSPORT OXIDOREDUCTASE"/>
    <property type="match status" value="1"/>
</dbReference>
<organism evidence="2 3">
    <name type="scientific">Penicillium crustosum</name>
    <name type="common">Blue mold fungus</name>
    <dbReference type="NCBI Taxonomy" id="36656"/>
    <lineage>
        <taxon>Eukaryota</taxon>
        <taxon>Fungi</taxon>
        <taxon>Dikarya</taxon>
        <taxon>Ascomycota</taxon>
        <taxon>Pezizomycotina</taxon>
        <taxon>Eurotiomycetes</taxon>
        <taxon>Eurotiomycetidae</taxon>
        <taxon>Eurotiales</taxon>
        <taxon>Aspergillaceae</taxon>
        <taxon>Penicillium</taxon>
    </lineage>
</organism>
<dbReference type="Pfam" id="PF22924">
    <property type="entry name" value="ACOX_C_alpha1"/>
    <property type="match status" value="1"/>
</dbReference>
<dbReference type="GO" id="GO:0071949">
    <property type="term" value="F:FAD binding"/>
    <property type="evidence" value="ECO:0007669"/>
    <property type="project" value="InterPro"/>
</dbReference>
<proteinExistence type="predicted"/>
<evidence type="ECO:0000259" key="1">
    <source>
        <dbReference type="Pfam" id="PF22924"/>
    </source>
</evidence>
<evidence type="ECO:0000313" key="3">
    <source>
        <dbReference type="Proteomes" id="UP000701341"/>
    </source>
</evidence>
<dbReference type="SUPFAM" id="SSF47203">
    <property type="entry name" value="Acyl-CoA dehydrogenase C-terminal domain-like"/>
    <property type="match status" value="1"/>
</dbReference>
<dbReference type="SUPFAM" id="SSF56645">
    <property type="entry name" value="Acyl-CoA dehydrogenase NM domain-like"/>
    <property type="match status" value="1"/>
</dbReference>
<dbReference type="GO" id="GO:0033540">
    <property type="term" value="P:fatty acid beta-oxidation using acyl-CoA oxidase"/>
    <property type="evidence" value="ECO:0007669"/>
    <property type="project" value="TreeGrafter"/>
</dbReference>
<dbReference type="GO" id="GO:0055088">
    <property type="term" value="P:lipid homeostasis"/>
    <property type="evidence" value="ECO:0007669"/>
    <property type="project" value="TreeGrafter"/>
</dbReference>
<dbReference type="GO" id="GO:0005777">
    <property type="term" value="C:peroxisome"/>
    <property type="evidence" value="ECO:0007669"/>
    <property type="project" value="InterPro"/>
</dbReference>
<dbReference type="Proteomes" id="UP000701341">
    <property type="component" value="Unassembled WGS sequence"/>
</dbReference>
<dbReference type="OrthoDB" id="538336at2759"/>
<evidence type="ECO:0000313" key="2">
    <source>
        <dbReference type="EMBL" id="KAF7527227.1"/>
    </source>
</evidence>
<dbReference type="GO" id="GO:0003997">
    <property type="term" value="F:acyl-CoA oxidase activity"/>
    <property type="evidence" value="ECO:0007669"/>
    <property type="project" value="InterPro"/>
</dbReference>
<name>A0A9P5GP05_PENCR</name>
<reference evidence="2" key="1">
    <citation type="submission" date="2020-02" db="EMBL/GenBank/DDBJ databases">
        <authorList>
            <person name="Lichtner F.J."/>
        </authorList>
    </citation>
    <scope>NUCLEOTIDE SEQUENCE</scope>
    <source>
        <strain evidence="2">G10</strain>
    </source>
</reference>
<dbReference type="GO" id="GO:0005504">
    <property type="term" value="F:fatty acid binding"/>
    <property type="evidence" value="ECO:0007669"/>
    <property type="project" value="TreeGrafter"/>
</dbReference>
<gene>
    <name evidence="2" type="ORF">PCG10_003054</name>
</gene>
<feature type="domain" description="Acyl-CoA oxidase C-alpha1" evidence="1">
    <location>
        <begin position="295"/>
        <end position="408"/>
    </location>
</feature>
<dbReference type="Gene3D" id="2.40.110.10">
    <property type="entry name" value="Butyryl-CoA Dehydrogenase, subunit A, domain 2"/>
    <property type="match status" value="1"/>
</dbReference>
<dbReference type="AlphaFoldDB" id="A0A9P5GP05"/>
<protein>
    <recommendedName>
        <fullName evidence="1">Acyl-CoA oxidase C-alpha1 domain-containing protein</fullName>
    </recommendedName>
</protein>
<dbReference type="InterPro" id="IPR012258">
    <property type="entry name" value="Acyl-CoA_oxidase"/>
</dbReference>
<dbReference type="InterPro" id="IPR009100">
    <property type="entry name" value="AcylCoA_DH/oxidase_NM_dom_sf"/>
</dbReference>
<accession>A0A9P5GP05</accession>
<dbReference type="Gene3D" id="1.20.140.10">
    <property type="entry name" value="Butyryl-CoA Dehydrogenase, subunit A, domain 3"/>
    <property type="match status" value="1"/>
</dbReference>
<dbReference type="InterPro" id="IPR036250">
    <property type="entry name" value="AcylCo_DH-like_C"/>
</dbReference>
<keyword evidence="3" id="KW-1185">Reference proteome</keyword>
<dbReference type="InterPro" id="IPR055060">
    <property type="entry name" value="ACOX_C_alpha1"/>
</dbReference>
<dbReference type="InterPro" id="IPR046373">
    <property type="entry name" value="Acyl-CoA_Oxase/DH_mid-dom_sf"/>
</dbReference>
<dbReference type="EMBL" id="JAAOZQ010000017">
    <property type="protein sequence ID" value="KAF7527227.1"/>
    <property type="molecule type" value="Genomic_DNA"/>
</dbReference>
<sequence>MENRVQQQLQQLQQLNPAMEDLARSELFKPAPRSFSLKESTRLSYQRAKAFANAYGLTLKDVLYITPKFWKLHREPLLTLDGGAFTLLSIQCNLFVGTLAPFALKRPELQPILQSALDFDISAQFMLTEVNHGLDARNIQTTATILPDGNIDLHTPSPNDAKVMPPTTPRGGLPVVAIVMARLVNEDKDCGIRPFLVQLGNGKEMCKGVLSKALPQRTGAHPVDHALTYFDHVRLPSSALLGSAEETENKREAFLSSIHRVAVGTLFLSGCVIPSLKLAAFNAASFSQNRLVSGQDGSPMAVIDFRTQHMPILHTIAQYSVLEAFFVSAAMTFREQSVDPRVRHGIATAFKAVSLGHFNKSTNAMNERCGWHGHYEHNQLLQMELEMRGASTAEGDIRVLAIRLASELLIGRYQMPPPNDPSSPIARHEASLFSEARDLLHQGAKGAHRSEGFNRDILPLTLPLVEAIGHRMAYEAAIDANVDINLLNLYESGVVKQDSAWYVEQGGLSREVQREMEAQAVDALLPQMKDLLLASGAQPYSNAPMTSKTLWDGFVSGLEVFSGDAPSDLFP</sequence>